<evidence type="ECO:0000256" key="2">
    <source>
        <dbReference type="SAM" id="Phobius"/>
    </source>
</evidence>
<gene>
    <name evidence="3" type="ORF">HZI73_11630</name>
</gene>
<keyword evidence="1" id="KW-0175">Coiled coil</keyword>
<dbReference type="RefSeq" id="WP_212698392.1">
    <property type="nucleotide sequence ID" value="NZ_CP058649.1"/>
</dbReference>
<name>A0A8J8MK53_9FIRM</name>
<proteinExistence type="predicted"/>
<keyword evidence="2" id="KW-1133">Transmembrane helix</keyword>
<feature type="coiled-coil region" evidence="1">
    <location>
        <begin position="98"/>
        <end position="157"/>
    </location>
</feature>
<keyword evidence="4" id="KW-1185">Reference proteome</keyword>
<evidence type="ECO:0000313" key="3">
    <source>
        <dbReference type="EMBL" id="QUI22897.1"/>
    </source>
</evidence>
<feature type="transmembrane region" description="Helical" evidence="2">
    <location>
        <begin position="63"/>
        <end position="84"/>
    </location>
</feature>
<reference evidence="3" key="1">
    <citation type="submission" date="2020-07" db="EMBL/GenBank/DDBJ databases">
        <title>Vallitalea pronyensis genome.</title>
        <authorList>
            <person name="Postec A."/>
        </authorList>
    </citation>
    <scope>NUCLEOTIDE SEQUENCE</scope>
    <source>
        <strain evidence="3">FatNI3</strain>
    </source>
</reference>
<protein>
    <submittedName>
        <fullName evidence="3">Uncharacterized protein</fullName>
    </submittedName>
</protein>
<keyword evidence="2" id="KW-0812">Transmembrane</keyword>
<dbReference type="Proteomes" id="UP000683246">
    <property type="component" value="Chromosome"/>
</dbReference>
<feature type="transmembrane region" description="Helical" evidence="2">
    <location>
        <begin position="6"/>
        <end position="25"/>
    </location>
</feature>
<dbReference type="AlphaFoldDB" id="A0A8J8MK53"/>
<keyword evidence="2" id="KW-0472">Membrane</keyword>
<organism evidence="3 4">
    <name type="scientific">Vallitalea pronyensis</name>
    <dbReference type="NCBI Taxonomy" id="1348613"/>
    <lineage>
        <taxon>Bacteria</taxon>
        <taxon>Bacillati</taxon>
        <taxon>Bacillota</taxon>
        <taxon>Clostridia</taxon>
        <taxon>Lachnospirales</taxon>
        <taxon>Vallitaleaceae</taxon>
        <taxon>Vallitalea</taxon>
    </lineage>
</organism>
<accession>A0A8J8MK53</accession>
<evidence type="ECO:0000256" key="1">
    <source>
        <dbReference type="SAM" id="Coils"/>
    </source>
</evidence>
<feature type="transmembrane region" description="Helical" evidence="2">
    <location>
        <begin position="32"/>
        <end position="51"/>
    </location>
</feature>
<evidence type="ECO:0000313" key="4">
    <source>
        <dbReference type="Proteomes" id="UP000683246"/>
    </source>
</evidence>
<sequence length="351" mass="41513">MKYGIIFMSCGLIYGVFIAILFCQINNKKRSIASFGIGCIVSTFMAVYNVFTDEPSINKADVFIWFILFFIIGFILCFAIYIYYLNKQGDRNYKVKPIDILMNNYNILEAQYRDMEAEIESRNKIKNEELIAKGNEIELAKQELRTFERKVREQINQGVYLNLGKQHIPITQYFVDRIPEYVENIANYMTQLYKKNDMFIKNYNQHRHNKEQFLQGYIYAIAMITCKVLFDTNKDVVVCAEYIVDGIRNKICTNTDRTDSIYKVTGNNAIFAVKENALDNEEKKREDEDIMFIEFNKVHIIKLEIRIRNSSKYREYRSFLKYCKIDQIIQFFLLEFIDACDIINKREANNG</sequence>
<dbReference type="EMBL" id="CP058649">
    <property type="protein sequence ID" value="QUI22897.1"/>
    <property type="molecule type" value="Genomic_DNA"/>
</dbReference>
<dbReference type="KEGG" id="vpy:HZI73_11630"/>